<dbReference type="PANTHER" id="PTHR35580:SF1">
    <property type="entry name" value="PHYTASE-LIKE DOMAIN-CONTAINING PROTEIN"/>
    <property type="match status" value="1"/>
</dbReference>
<accession>A0A915YCR5</accession>
<dbReference type="InterPro" id="IPR026444">
    <property type="entry name" value="Secre_tail"/>
</dbReference>
<name>A0A915YCR5_9BACT</name>
<dbReference type="KEGG" id="aup:AsAng_0014060"/>
<dbReference type="PANTHER" id="PTHR35580">
    <property type="entry name" value="CELL SURFACE GLYCOPROTEIN (S-LAYER PROTEIN)-LIKE PROTEIN"/>
    <property type="match status" value="1"/>
</dbReference>
<dbReference type="NCBIfam" id="TIGR04183">
    <property type="entry name" value="Por_Secre_tail"/>
    <property type="match status" value="1"/>
</dbReference>
<feature type="domain" description="Secretion system C-terminal sorting" evidence="1">
    <location>
        <begin position="623"/>
        <end position="688"/>
    </location>
</feature>
<reference evidence="2" key="1">
    <citation type="submission" date="2022-09" db="EMBL/GenBank/DDBJ databases">
        <title>Aureispira anguillicida sp. nov., isolated from Leptocephalus of Japanese eel Anguilla japonica.</title>
        <authorList>
            <person name="Yuasa K."/>
            <person name="Mekata T."/>
            <person name="Ikunari K."/>
        </authorList>
    </citation>
    <scope>NUCLEOTIDE SEQUENCE</scope>
    <source>
        <strain evidence="2">EL160426</strain>
    </source>
</reference>
<dbReference type="EMBL" id="AP026867">
    <property type="protein sequence ID" value="BDS10697.1"/>
    <property type="molecule type" value="Genomic_DNA"/>
</dbReference>
<gene>
    <name evidence="2" type="ORF">AsAng_0014060</name>
</gene>
<dbReference type="SUPFAM" id="SSF50998">
    <property type="entry name" value="Quinoprotein alcohol dehydrogenase-like"/>
    <property type="match status" value="1"/>
</dbReference>
<evidence type="ECO:0000259" key="1">
    <source>
        <dbReference type="Pfam" id="PF18962"/>
    </source>
</evidence>
<sequence>MIRNKILEIVVILLFLSLNLNAQTFDFEWVGSFSNIQPLNNSGTSYTNDVISDTANNIYTIGFFSGIISFNPNVTNGSMLTSNGDDDIFICKLDASGNYLWVKSIGGINQDFVSAIAIDVNGDLLITGSFSGTVDFDPSSGITNMTSINSFDAFVLKMDTNGNLIWAKQMGGNNQVISQAIATDMDGNVYTTGSFEGTTDFDPSSNITNLTSNGDDDIYVQKLDSLGNFLWTKSIGSAGQDIGRGVKVDNSGNVFVAGSFSGTVDFDPNVGVNNIASNGLLDGFTLKLDINGNFAWIRQTGGTGDDLIRAICIDYNNDLVVTGQISGTVDLDPTIGAFSSQSSGQEDIFVQKLDSNGNFIWATSHGGNSLDWVWGLDIDINNNIYTTGIFTNSLDADPGIGTFTLTSNGLFDIVTQKLSSSGNFIWASQIGGTGTELAYAIDVNTSGDVYTVGFFESNVDFDPTIGVFNLNVGNNQNAFVQKLSQEICSNTFATDIQTACNSYIWIDSNTYTTSNNTATFILQNSAGCDSVITLDLTINTPNVTTTTTYLTITADAQNATYQWLDCNNNNTPIMGETGQSFTATTNGNYAVIVTENGCSDTSACVAITTLNINKLKETSVYAYPNPTQGDLMLSFPQVTTDVLIKVSDTKGQVITTHHYDMVKDIELKLEGEQGIYLITITHSNNNQILRCVKQ</sequence>
<dbReference type="AlphaFoldDB" id="A0A915YCR5"/>
<keyword evidence="3" id="KW-1185">Reference proteome</keyword>
<dbReference type="InterPro" id="IPR052918">
    <property type="entry name" value="Motility_Chemotaxis_Reg"/>
</dbReference>
<dbReference type="Proteomes" id="UP001060919">
    <property type="component" value="Chromosome"/>
</dbReference>
<organism evidence="2 3">
    <name type="scientific">Aureispira anguillae</name>
    <dbReference type="NCBI Taxonomy" id="2864201"/>
    <lineage>
        <taxon>Bacteria</taxon>
        <taxon>Pseudomonadati</taxon>
        <taxon>Bacteroidota</taxon>
        <taxon>Saprospiria</taxon>
        <taxon>Saprospirales</taxon>
        <taxon>Saprospiraceae</taxon>
        <taxon>Aureispira</taxon>
    </lineage>
</organism>
<dbReference type="InterPro" id="IPR011047">
    <property type="entry name" value="Quinoprotein_ADH-like_sf"/>
</dbReference>
<evidence type="ECO:0000313" key="3">
    <source>
        <dbReference type="Proteomes" id="UP001060919"/>
    </source>
</evidence>
<dbReference type="Pfam" id="PF06739">
    <property type="entry name" value="SBBP"/>
    <property type="match status" value="1"/>
</dbReference>
<dbReference type="InterPro" id="IPR010620">
    <property type="entry name" value="SBBP_repeat"/>
</dbReference>
<dbReference type="RefSeq" id="WP_264791971.1">
    <property type="nucleotide sequence ID" value="NZ_AP026867.1"/>
</dbReference>
<protein>
    <submittedName>
        <fullName evidence="2">SBBP repeat-containing protein</fullName>
    </submittedName>
</protein>
<dbReference type="Pfam" id="PF18962">
    <property type="entry name" value="Por_Secre_tail"/>
    <property type="match status" value="1"/>
</dbReference>
<evidence type="ECO:0000313" key="2">
    <source>
        <dbReference type="EMBL" id="BDS10697.1"/>
    </source>
</evidence>
<proteinExistence type="predicted"/>